<dbReference type="InterPro" id="IPR013209">
    <property type="entry name" value="LNS2"/>
</dbReference>
<dbReference type="PANTHER" id="PTHR12181:SF12">
    <property type="entry name" value="PHOSPHATIDATE PHOSPHATASE"/>
    <property type="match status" value="1"/>
</dbReference>
<feature type="region of interest" description="Disordered" evidence="6">
    <location>
        <begin position="342"/>
        <end position="379"/>
    </location>
</feature>
<dbReference type="GO" id="GO:0005634">
    <property type="term" value="C:nucleus"/>
    <property type="evidence" value="ECO:0007669"/>
    <property type="project" value="TreeGrafter"/>
</dbReference>
<evidence type="ECO:0000256" key="1">
    <source>
        <dbReference type="ARBA" id="ARBA00001946"/>
    </source>
</evidence>
<dbReference type="InterPro" id="IPR026058">
    <property type="entry name" value="LIPIN"/>
</dbReference>
<evidence type="ECO:0000256" key="5">
    <source>
        <dbReference type="ARBA" id="ARBA00022801"/>
    </source>
</evidence>
<dbReference type="Pfam" id="PF16876">
    <property type="entry name" value="Lipin_mid"/>
    <property type="match status" value="1"/>
</dbReference>
<dbReference type="Gene3D" id="3.40.50.1000">
    <property type="entry name" value="HAD superfamily/HAD-like"/>
    <property type="match status" value="1"/>
</dbReference>
<dbReference type="FunFam" id="3.40.50.1000:FF:000063">
    <property type="entry name" value="Nuclear elongation and deformation protein"/>
    <property type="match status" value="1"/>
</dbReference>
<dbReference type="SUPFAM" id="SSF56784">
    <property type="entry name" value="HAD-like"/>
    <property type="match status" value="1"/>
</dbReference>
<dbReference type="InterPro" id="IPR036412">
    <property type="entry name" value="HAD-like_sf"/>
</dbReference>
<sequence length="1347" mass="148702">MQSVGSFFSTVSKLYSEINPATLSGAIDIVVVEQSNGDLACSPFHVRFGKLSILRPQEKVVEVTVNGRVVDFPMKVGDAGEAFFVFETEQEVPEEFATSPLAGPSQSKSSEDEIDFLDLAQEGSAPPAANAALDPPSPPDEMDTGYVSANSGHGTEFDEEEHENRSPQPNSKRDYSGNLGGELFDLTGLRPLRPRHLILEGSAHSSRSRPSFSMSLPSSPVLKAQAQDIMDNFQPIDSAGPFEEETDSQGNRRYQPSIPVASEGAHTEELQTPRRDHVIMDMTGYKTDDSVETDLDSDDPSGPRDNSTNLRTRRKKKLLQRFLPFSAIHDPDLTLGNHETIAETDPRLPTRPIQHPTDRAVSGAPLRKRSSSLPGVLGQDERVARSKLWLSRYIPPKGETPDRESPLPQSEQDTSRPGSLTPTTPPDSNGLHRIHQGKDHTDPQHVHYSHHQHHHHHKHQETGDPSHKPPRRHSHHNKPNQHIQTKKPIARPNPAVNALSDTELEYQTPRTHDTEWTWGWGSLPVKNDSIDDMADSDLVSSHSRHVSLDIPPTPKPVLNEMDIDGVITEVAISLCPGDDFGKDLVASEALFATNQITFEDFSKDPMKLLNNKSLVCLINNRYFTWAAAGPYLASLLLFNKPLSDATLHQLSIKDSRHLSELTDDRSQAQEAPTRFGALSRWLRGSQSSSHPNTMERGQRTQSSSSVELPDTADGPRSAKESEALGSSRKSFHGPDNEPMVRSTSMPIDSMLNTNTTASEEQEAKPSKQQASANHKRYAKTLRLTSDQLKSLNLKKGANTLSFSVTSSYQGKAVCSARLFLWDHDYQVVISDIDGTITKSDALGHIFTMAGKDWTHSGVAKLYTDITNNGYHILYLTSRAIGQADYTRKYLKNVEQDNYQLPDGPVIMSPDRLMTAFHREVIMRKPEEFKMACLRDIRRLFEDRNPFYAGFGNRITDALSYRSVNVPSSRIFTIDSGGEVKLELLSTYKSSYLALNDLVNEIFPGTKQVPEFNDWNYWKQPLPTLDIPLPLPPQRSLPPPIPLDQGSSALSRLGAIRNFTSSLTSSGPLKKRPSIPTFGSTPSTPPMSHSSLLSTSPQSHLSSSPPPPHSAPAGLADRTRRLSLSLMKYGSHSASSSASALAFTPLDRNSESKPTYAAAAAAAQATVAAYSSSPSQQGSRLRGLSFTSSLVHVPSGLREDHSRDEDLQPHQTHLQREDGSDSFALEIPFSPSSPPLSILKKASSFSVSPPQLANRLTDTVMPFLRGRQSRTETERSTSASPSQVERGLEAGEDEMKPADDYRGEGDYEDYAHGEEDEDEEGEVEEYDEELDLEEDLDDVELNIDAPFL</sequence>
<keyword evidence="5" id="KW-0378">Hydrolase</keyword>
<dbReference type="SMART" id="SM00775">
    <property type="entry name" value="LNS2"/>
    <property type="match status" value="1"/>
</dbReference>
<dbReference type="InterPro" id="IPR023214">
    <property type="entry name" value="HAD_sf"/>
</dbReference>
<evidence type="ECO:0000313" key="9">
    <source>
        <dbReference type="Proteomes" id="UP000827284"/>
    </source>
</evidence>
<feature type="compositionally biased region" description="Basic residues" evidence="6">
    <location>
        <begin position="468"/>
        <end position="489"/>
    </location>
</feature>
<feature type="compositionally biased region" description="Basic and acidic residues" evidence="6">
    <location>
        <begin position="1285"/>
        <end position="1312"/>
    </location>
</feature>
<organism evidence="8 9">
    <name type="scientific">Entomortierella parvispora</name>
    <dbReference type="NCBI Taxonomy" id="205924"/>
    <lineage>
        <taxon>Eukaryota</taxon>
        <taxon>Fungi</taxon>
        <taxon>Fungi incertae sedis</taxon>
        <taxon>Mucoromycota</taxon>
        <taxon>Mortierellomycotina</taxon>
        <taxon>Mortierellomycetes</taxon>
        <taxon>Mortierellales</taxon>
        <taxon>Mortierellaceae</taxon>
        <taxon>Entomortierella</taxon>
    </lineage>
</organism>
<feature type="compositionally biased region" description="Basic and acidic residues" evidence="6">
    <location>
        <begin position="658"/>
        <end position="667"/>
    </location>
</feature>
<keyword evidence="9" id="KW-1185">Reference proteome</keyword>
<feature type="domain" description="LNS2/PITP" evidence="7">
    <location>
        <begin position="827"/>
        <end position="982"/>
    </location>
</feature>
<proteinExistence type="inferred from homology"/>
<feature type="region of interest" description="Disordered" evidence="6">
    <location>
        <begin position="394"/>
        <end position="494"/>
    </location>
</feature>
<dbReference type="InterPro" id="IPR007651">
    <property type="entry name" value="Lipin_N"/>
</dbReference>
<feature type="compositionally biased region" description="Basic and acidic residues" evidence="6">
    <location>
        <begin position="1196"/>
        <end position="1216"/>
    </location>
</feature>
<evidence type="ECO:0000256" key="2">
    <source>
        <dbReference type="ARBA" id="ARBA00005476"/>
    </source>
</evidence>
<dbReference type="Proteomes" id="UP000827284">
    <property type="component" value="Unassembled WGS sequence"/>
</dbReference>
<feature type="compositionally biased region" description="Acidic residues" evidence="6">
    <location>
        <begin position="290"/>
        <end position="299"/>
    </location>
</feature>
<keyword evidence="4" id="KW-0597">Phosphoprotein</keyword>
<feature type="compositionally biased region" description="Acidic residues" evidence="6">
    <location>
        <begin position="1313"/>
        <end position="1340"/>
    </location>
</feature>
<feature type="region of interest" description="Disordered" evidence="6">
    <location>
        <begin position="234"/>
        <end position="273"/>
    </location>
</feature>
<evidence type="ECO:0000256" key="6">
    <source>
        <dbReference type="SAM" id="MobiDB-lite"/>
    </source>
</evidence>
<reference evidence="8" key="2">
    <citation type="journal article" date="2022" name="Microbiol. Resour. Announc.">
        <title>Whole-Genome Sequence of Entomortierella parvispora E1425, a Mucoromycotan Fungus Associated with Burkholderiaceae-Related Endosymbiotic Bacteria.</title>
        <authorList>
            <person name="Herlambang A."/>
            <person name="Guo Y."/>
            <person name="Takashima Y."/>
            <person name="Narisawa K."/>
            <person name="Ohta H."/>
            <person name="Nishizawa T."/>
        </authorList>
    </citation>
    <scope>NUCLEOTIDE SEQUENCE</scope>
    <source>
        <strain evidence="8">E1425</strain>
    </source>
</reference>
<feature type="region of interest" description="Disordered" evidence="6">
    <location>
        <begin position="1061"/>
        <end position="1114"/>
    </location>
</feature>
<evidence type="ECO:0000256" key="4">
    <source>
        <dbReference type="ARBA" id="ARBA00022553"/>
    </source>
</evidence>
<feature type="region of interest" description="Disordered" evidence="6">
    <location>
        <begin position="285"/>
        <end position="313"/>
    </location>
</feature>
<gene>
    <name evidence="8" type="ORF">EMPS_05828</name>
</gene>
<evidence type="ECO:0000256" key="3">
    <source>
        <dbReference type="ARBA" id="ARBA00012638"/>
    </source>
</evidence>
<dbReference type="GO" id="GO:0008195">
    <property type="term" value="F:phosphatidate phosphatase activity"/>
    <property type="evidence" value="ECO:0007669"/>
    <property type="project" value="UniProtKB-EC"/>
</dbReference>
<dbReference type="GO" id="GO:0019432">
    <property type="term" value="P:triglyceride biosynthetic process"/>
    <property type="evidence" value="ECO:0007669"/>
    <property type="project" value="TreeGrafter"/>
</dbReference>
<feature type="region of interest" description="Disordered" evidence="6">
    <location>
        <begin position="126"/>
        <end position="179"/>
    </location>
</feature>
<dbReference type="InterPro" id="IPR031703">
    <property type="entry name" value="Lipin_mid"/>
</dbReference>
<evidence type="ECO:0000259" key="7">
    <source>
        <dbReference type="SMART" id="SM00775"/>
    </source>
</evidence>
<feature type="compositionally biased region" description="Polar residues" evidence="6">
    <location>
        <begin position="407"/>
        <end position="422"/>
    </location>
</feature>
<feature type="compositionally biased region" description="Polar residues" evidence="6">
    <location>
        <begin position="741"/>
        <end position="758"/>
    </location>
</feature>
<evidence type="ECO:0000313" key="8">
    <source>
        <dbReference type="EMBL" id="GJJ73470.1"/>
    </source>
</evidence>
<dbReference type="Pfam" id="PF04571">
    <property type="entry name" value="Lipin_N"/>
    <property type="match status" value="1"/>
</dbReference>
<accession>A0A9P3HB42</accession>
<dbReference type="OrthoDB" id="4567at2759"/>
<feature type="region of interest" description="Disordered" evidence="6">
    <location>
        <begin position="658"/>
        <end position="775"/>
    </location>
</feature>
<comment type="cofactor">
    <cofactor evidence="1">
        <name>Mg(2+)</name>
        <dbReference type="ChEBI" id="CHEBI:18420"/>
    </cofactor>
</comment>
<feature type="region of interest" description="Disordered" evidence="6">
    <location>
        <begin position="1263"/>
        <end position="1347"/>
    </location>
</feature>
<dbReference type="GO" id="GO:0009062">
    <property type="term" value="P:fatty acid catabolic process"/>
    <property type="evidence" value="ECO:0007669"/>
    <property type="project" value="TreeGrafter"/>
</dbReference>
<feature type="compositionally biased region" description="Low complexity" evidence="6">
    <location>
        <begin position="1079"/>
        <end position="1102"/>
    </location>
</feature>
<protein>
    <recommendedName>
        <fullName evidence="3">phosphatidate phosphatase</fullName>
        <ecNumber evidence="3">3.1.3.4</ecNumber>
    </recommendedName>
</protein>
<feature type="compositionally biased region" description="Basic and acidic residues" evidence="6">
    <location>
        <begin position="436"/>
        <end position="445"/>
    </location>
</feature>
<dbReference type="PANTHER" id="PTHR12181">
    <property type="entry name" value="LIPIN"/>
    <property type="match status" value="1"/>
</dbReference>
<dbReference type="EMBL" id="BQFW01000008">
    <property type="protein sequence ID" value="GJJ73470.1"/>
    <property type="molecule type" value="Genomic_DNA"/>
</dbReference>
<comment type="caution">
    <text evidence="8">The sequence shown here is derived from an EMBL/GenBank/DDBJ whole genome shotgun (WGS) entry which is preliminary data.</text>
</comment>
<dbReference type="InterPro" id="IPR031315">
    <property type="entry name" value="LNS2/PITP"/>
</dbReference>
<dbReference type="EC" id="3.1.3.4" evidence="3"/>
<comment type="similarity">
    <text evidence="2">Belongs to the lipin family.</text>
</comment>
<feature type="region of interest" description="Disordered" evidence="6">
    <location>
        <begin position="1194"/>
        <end position="1216"/>
    </location>
</feature>
<name>A0A9P3HB42_9FUNG</name>
<dbReference type="Pfam" id="PF08235">
    <property type="entry name" value="LNS2"/>
    <property type="match status" value="1"/>
</dbReference>
<reference evidence="8" key="1">
    <citation type="submission" date="2021-11" db="EMBL/GenBank/DDBJ databases">
        <authorList>
            <person name="Herlambang A."/>
            <person name="Guo Y."/>
            <person name="Takashima Y."/>
            <person name="Nishizawa T."/>
        </authorList>
    </citation>
    <scope>NUCLEOTIDE SEQUENCE</scope>
    <source>
        <strain evidence="8">E1425</strain>
    </source>
</reference>
<feature type="compositionally biased region" description="Basic residues" evidence="6">
    <location>
        <begin position="447"/>
        <end position="459"/>
    </location>
</feature>